<dbReference type="CDD" id="cd08357">
    <property type="entry name" value="VOC_like"/>
    <property type="match status" value="1"/>
</dbReference>
<dbReference type="Proteomes" id="UP001257659">
    <property type="component" value="Unassembled WGS sequence"/>
</dbReference>
<protein>
    <recommendedName>
        <fullName evidence="1">VOC domain-containing protein</fullName>
    </recommendedName>
</protein>
<dbReference type="EMBL" id="JAVDQA010000010">
    <property type="protein sequence ID" value="MDR6302035.1"/>
    <property type="molecule type" value="Genomic_DNA"/>
</dbReference>
<reference evidence="2 3" key="1">
    <citation type="submission" date="2023-07" db="EMBL/GenBank/DDBJ databases">
        <title>Genomic Encyclopedia of Type Strains, Phase IV (KMG-IV): sequencing the most valuable type-strain genomes for metagenomic binning, comparative biology and taxonomic classification.</title>
        <authorList>
            <person name="Goeker M."/>
        </authorList>
    </citation>
    <scope>NUCLEOTIDE SEQUENCE [LARGE SCALE GENOMIC DNA]</scope>
    <source>
        <strain evidence="2 3">DSM 102814</strain>
    </source>
</reference>
<dbReference type="SUPFAM" id="SSF54593">
    <property type="entry name" value="Glyoxalase/Bleomycin resistance protein/Dihydroxybiphenyl dioxygenase"/>
    <property type="match status" value="1"/>
</dbReference>
<dbReference type="InterPro" id="IPR004360">
    <property type="entry name" value="Glyas_Fos-R_dOase_dom"/>
</dbReference>
<dbReference type="PANTHER" id="PTHR39434:SF1">
    <property type="entry name" value="VOC DOMAIN-CONTAINING PROTEIN"/>
    <property type="match status" value="1"/>
</dbReference>
<dbReference type="InterPro" id="IPR037523">
    <property type="entry name" value="VOC_core"/>
</dbReference>
<dbReference type="PROSITE" id="PS51819">
    <property type="entry name" value="VOC"/>
    <property type="match status" value="1"/>
</dbReference>
<evidence type="ECO:0000313" key="3">
    <source>
        <dbReference type="Proteomes" id="UP001257659"/>
    </source>
</evidence>
<evidence type="ECO:0000313" key="2">
    <source>
        <dbReference type="EMBL" id="MDR6302035.1"/>
    </source>
</evidence>
<dbReference type="Gene3D" id="3.10.180.10">
    <property type="entry name" value="2,3-Dihydroxybiphenyl 1,2-Dioxygenase, domain 1"/>
    <property type="match status" value="1"/>
</dbReference>
<gene>
    <name evidence="2" type="ORF">GGR31_002712</name>
</gene>
<dbReference type="Pfam" id="PF00903">
    <property type="entry name" value="Glyoxalase"/>
    <property type="match status" value="1"/>
</dbReference>
<evidence type="ECO:0000259" key="1">
    <source>
        <dbReference type="PROSITE" id="PS51819"/>
    </source>
</evidence>
<accession>A0ABU1K9V2</accession>
<dbReference type="InterPro" id="IPR029068">
    <property type="entry name" value="Glyas_Bleomycin-R_OHBP_Dase"/>
</dbReference>
<comment type="caution">
    <text evidence="2">The sequence shown here is derived from an EMBL/GenBank/DDBJ whole genome shotgun (WGS) entry which is preliminary data.</text>
</comment>
<dbReference type="PANTHER" id="PTHR39434">
    <property type="match status" value="1"/>
</dbReference>
<organism evidence="2 3">
    <name type="scientific">Mesonia maritima</name>
    <dbReference type="NCBI Taxonomy" id="1793873"/>
    <lineage>
        <taxon>Bacteria</taxon>
        <taxon>Pseudomonadati</taxon>
        <taxon>Bacteroidota</taxon>
        <taxon>Flavobacteriia</taxon>
        <taxon>Flavobacteriales</taxon>
        <taxon>Flavobacteriaceae</taxon>
        <taxon>Mesonia</taxon>
    </lineage>
</organism>
<proteinExistence type="predicted"/>
<dbReference type="RefSeq" id="WP_309730162.1">
    <property type="nucleotide sequence ID" value="NZ_JAVDQA010000010.1"/>
</dbReference>
<name>A0ABU1K9V2_9FLAO</name>
<feature type="domain" description="VOC" evidence="1">
    <location>
        <begin position="5"/>
        <end position="131"/>
    </location>
</feature>
<keyword evidence="3" id="KW-1185">Reference proteome</keyword>
<sequence>MKNLQPFHLAIPVHDLNEARVFYGEVLGLTEGRSSEKWVDFNFYGHQFVIHETQEPIAKITPNNVDGKSVPIPHFGVVLLWNDFHSLAEKLQQKKIKFEISPYIRFKGKPGEQATMFFYDPSHNALEFKAFRDPEQLFAN</sequence>